<accession>A0A7X0VE59</accession>
<proteinExistence type="predicted"/>
<evidence type="ECO:0000313" key="2">
    <source>
        <dbReference type="Proteomes" id="UP000547209"/>
    </source>
</evidence>
<dbReference type="EMBL" id="JACJVP010000011">
    <property type="protein sequence ID" value="MBB6670672.1"/>
    <property type="molecule type" value="Genomic_DNA"/>
</dbReference>
<keyword evidence="2" id="KW-1185">Reference proteome</keyword>
<organism evidence="1 2">
    <name type="scientific">Cohnella nanjingensis</name>
    <dbReference type="NCBI Taxonomy" id="1387779"/>
    <lineage>
        <taxon>Bacteria</taxon>
        <taxon>Bacillati</taxon>
        <taxon>Bacillota</taxon>
        <taxon>Bacilli</taxon>
        <taxon>Bacillales</taxon>
        <taxon>Paenibacillaceae</taxon>
        <taxon>Cohnella</taxon>
    </lineage>
</organism>
<dbReference type="Proteomes" id="UP000547209">
    <property type="component" value="Unassembled WGS sequence"/>
</dbReference>
<comment type="caution">
    <text evidence="1">The sequence shown here is derived from an EMBL/GenBank/DDBJ whole genome shotgun (WGS) entry which is preliminary data.</text>
</comment>
<sequence length="757" mass="85968">MERRYVLQSGEKTRLVFEYDEREKSYGYHLEKAGEDRWHRLTEPFQPLVQGKYFGLYPEKIALSACGDLEVSGTKNDADGFLYDWQGTVSADSATGWIRFDITLSGASAFTLDSNRTEPEITVNLGTLPPYERGDHVWFKTNIDNPTEWNNEARGNDFPACYYYDSYQKFGVMMFFDMSSMGWMAKAGIPRFLQYRCGLRREYARPPGRLSLGLVADGPFQTEFPVEGTRFSYGIRSFTQETPPTEQSAVVDLVEACLDWVPGAVEPPANAGRWSVFADRCAEELMNEEACWNNNGAYDMLIPYVNGVSPAWEESFAAKGLTVDFRNHPGLDAALMMIHPLAQIARAFPTSANARLRDKVWTFIRHAGEDMLLNQNDRVWGTWQYIYLLEEWWRAARLDQDRASCSRIEEEVERVIIPLARNCGYLFPLSFRVPELKKHGNGDAYPIAGAYAYFMYLLYKAKGDAVYLEEAEHAIRVLMHAPVNSLHQESHLLAMAVQAADCLQRETGDTVYEEIYRYLLAQNLRMVYWYNDPSFPDYRIWGMFQACTPMLYPAFFENVECAARIASTLKGRKAHAGLLRILNQARINNLYCFPQCLPERYRLSDLAYIPLENLGTLEDDKTGYAGQEIYGAGQTFRAALLWDGILRSEDPNVCLMSLDVYEWEDEAVASGTKSFLVHYSGEKGQVCSMDIATSFRAARCYSGNAPAEAKPVQIVEGRLFVDLLPGETVTIEIDGVNGHDGTQLPLQDQAGYRLQRL</sequence>
<protein>
    <submittedName>
        <fullName evidence="1">Uncharacterized protein</fullName>
    </submittedName>
</protein>
<name>A0A7X0VE59_9BACL</name>
<gene>
    <name evidence="1" type="ORF">H7C19_08215</name>
</gene>
<evidence type="ECO:0000313" key="1">
    <source>
        <dbReference type="EMBL" id="MBB6670672.1"/>
    </source>
</evidence>
<dbReference type="AlphaFoldDB" id="A0A7X0VE59"/>
<dbReference type="RefSeq" id="WP_185142163.1">
    <property type="nucleotide sequence ID" value="NZ_JACJVP010000011.1"/>
</dbReference>
<reference evidence="1 2" key="1">
    <citation type="submission" date="2020-08" db="EMBL/GenBank/DDBJ databases">
        <title>Cohnella phylogeny.</title>
        <authorList>
            <person name="Dunlap C."/>
        </authorList>
    </citation>
    <scope>NUCLEOTIDE SEQUENCE [LARGE SCALE GENOMIC DNA]</scope>
    <source>
        <strain evidence="1 2">DSM 28246</strain>
    </source>
</reference>